<name>A0A1H4ZPA6_PSEAG</name>
<protein>
    <submittedName>
        <fullName evidence="3">FecR family protein</fullName>
    </submittedName>
</protein>
<evidence type="ECO:0000313" key="3">
    <source>
        <dbReference type="EMBL" id="SED31210.1"/>
    </source>
</evidence>
<dbReference type="InterPro" id="IPR012373">
    <property type="entry name" value="Ferrdict_sens_TM"/>
</dbReference>
<dbReference type="EMBL" id="FNSC01000001">
    <property type="protein sequence ID" value="SED31210.1"/>
    <property type="molecule type" value="Genomic_DNA"/>
</dbReference>
<dbReference type="Pfam" id="PF04773">
    <property type="entry name" value="FecR"/>
    <property type="match status" value="1"/>
</dbReference>
<dbReference type="PIRSF" id="PIRSF018266">
    <property type="entry name" value="FecR"/>
    <property type="match status" value="1"/>
</dbReference>
<dbReference type="InterPro" id="IPR032623">
    <property type="entry name" value="FecR_N"/>
</dbReference>
<evidence type="ECO:0000259" key="2">
    <source>
        <dbReference type="Pfam" id="PF16220"/>
    </source>
</evidence>
<gene>
    <name evidence="3" type="ORF">SAMN05421553_2433</name>
</gene>
<dbReference type="PANTHER" id="PTHR30273:SF2">
    <property type="entry name" value="PROTEIN FECR"/>
    <property type="match status" value="1"/>
</dbReference>
<dbReference type="RefSeq" id="WP_090380855.1">
    <property type="nucleotide sequence ID" value="NZ_CP156749.1"/>
</dbReference>
<dbReference type="Gene3D" id="2.60.120.1440">
    <property type="match status" value="1"/>
</dbReference>
<sequence length="314" mass="34863">MTVLTDEVVEQAIAWRVRLVSGEASADDAQSCLHWRQQAPQHEQAWQRLEVIGQRFAGVPAQLGQATLRQPVVDPARRRALKHLAWFGTASGIVLLGQQWQPWQPLLAEQRTAIGERRRLSLADGATLHLNSATALDIDYSAERHLIRLYRGELLLSSLASTQPEPWLLSTEQGVLQAQQARLLLRDDGASCMLEVYAGVVQVRPRAAPSQWFEAGQRVQFDAQGISERGAADELRSSWVDGVLVAQQMPLAQFVGELERQRSGVLRCDPAVAALRISGVFPLADSDRTLRALSQTLPVKVVYRSRYWVTVVPA</sequence>
<dbReference type="Pfam" id="PF16220">
    <property type="entry name" value="DUF4880"/>
    <property type="match status" value="1"/>
</dbReference>
<dbReference type="GO" id="GO:0016989">
    <property type="term" value="F:sigma factor antagonist activity"/>
    <property type="evidence" value="ECO:0007669"/>
    <property type="project" value="TreeGrafter"/>
</dbReference>
<proteinExistence type="predicted"/>
<accession>A0A1H4ZPA6</accession>
<dbReference type="InterPro" id="IPR006860">
    <property type="entry name" value="FecR"/>
</dbReference>
<dbReference type="OrthoDB" id="1099576at2"/>
<organism evidence="3 4">
    <name type="scientific">Pseudomonas anguilliseptica</name>
    <dbReference type="NCBI Taxonomy" id="53406"/>
    <lineage>
        <taxon>Bacteria</taxon>
        <taxon>Pseudomonadati</taxon>
        <taxon>Pseudomonadota</taxon>
        <taxon>Gammaproteobacteria</taxon>
        <taxon>Pseudomonadales</taxon>
        <taxon>Pseudomonadaceae</taxon>
        <taxon>Pseudomonas</taxon>
    </lineage>
</organism>
<evidence type="ECO:0000259" key="1">
    <source>
        <dbReference type="Pfam" id="PF04773"/>
    </source>
</evidence>
<dbReference type="AlphaFoldDB" id="A0A1H4ZPA6"/>
<dbReference type="Proteomes" id="UP000242849">
    <property type="component" value="Unassembled WGS sequence"/>
</dbReference>
<reference evidence="4" key="1">
    <citation type="submission" date="2016-10" db="EMBL/GenBank/DDBJ databases">
        <authorList>
            <person name="Varghese N."/>
            <person name="Submissions S."/>
        </authorList>
    </citation>
    <scope>NUCLEOTIDE SEQUENCE [LARGE SCALE GENOMIC DNA]</scope>
    <source>
        <strain evidence="4">DSM 12111</strain>
    </source>
</reference>
<dbReference type="STRING" id="53406.SAMN05421553_2433"/>
<keyword evidence="4" id="KW-1185">Reference proteome</keyword>
<dbReference type="PANTHER" id="PTHR30273">
    <property type="entry name" value="PERIPLASMIC SIGNAL SENSOR AND SIGMA FACTOR ACTIVATOR FECR-RELATED"/>
    <property type="match status" value="1"/>
</dbReference>
<feature type="domain" description="FecR N-terminal" evidence="2">
    <location>
        <begin position="10"/>
        <end position="50"/>
    </location>
</feature>
<feature type="domain" description="FecR protein" evidence="1">
    <location>
        <begin position="111"/>
        <end position="202"/>
    </location>
</feature>
<evidence type="ECO:0000313" key="4">
    <source>
        <dbReference type="Proteomes" id="UP000242849"/>
    </source>
</evidence>